<protein>
    <submittedName>
        <fullName evidence="6">Regulatory protein, luxR family</fullName>
    </submittedName>
</protein>
<keyword evidence="1" id="KW-0805">Transcription regulation</keyword>
<dbReference type="SUPFAM" id="SSF46894">
    <property type="entry name" value="C-terminal effector domain of the bipartite response regulators"/>
    <property type="match status" value="1"/>
</dbReference>
<gene>
    <name evidence="6" type="ORF">SAMN04488052_11535</name>
</gene>
<dbReference type="PANTHER" id="PTHR44688">
    <property type="entry name" value="DNA-BINDING TRANSCRIPTIONAL ACTIVATOR DEVR_DOSR"/>
    <property type="match status" value="1"/>
</dbReference>
<evidence type="ECO:0000256" key="3">
    <source>
        <dbReference type="ARBA" id="ARBA00023163"/>
    </source>
</evidence>
<dbReference type="SMART" id="SM00421">
    <property type="entry name" value="HTH_LUXR"/>
    <property type="match status" value="1"/>
</dbReference>
<dbReference type="GO" id="GO:0006355">
    <property type="term" value="P:regulation of DNA-templated transcription"/>
    <property type="evidence" value="ECO:0007669"/>
    <property type="project" value="InterPro"/>
</dbReference>
<dbReference type="CDD" id="cd06170">
    <property type="entry name" value="LuxR_C_like"/>
    <property type="match status" value="1"/>
</dbReference>
<dbReference type="AlphaFoldDB" id="A0A1H8VTS1"/>
<feature type="domain" description="HTH luxR-type" evidence="5">
    <location>
        <begin position="474"/>
        <end position="539"/>
    </location>
</feature>
<dbReference type="InterPro" id="IPR011990">
    <property type="entry name" value="TPR-like_helical_dom_sf"/>
</dbReference>
<feature type="compositionally biased region" description="Basic and acidic residues" evidence="4">
    <location>
        <begin position="459"/>
        <end position="470"/>
    </location>
</feature>
<dbReference type="Gene3D" id="1.10.10.10">
    <property type="entry name" value="Winged helix-like DNA-binding domain superfamily/Winged helix DNA-binding domain"/>
    <property type="match status" value="1"/>
</dbReference>
<keyword evidence="2" id="KW-0238">DNA-binding</keyword>
<dbReference type="SUPFAM" id="SSF48452">
    <property type="entry name" value="TPR-like"/>
    <property type="match status" value="3"/>
</dbReference>
<dbReference type="InterPro" id="IPR016032">
    <property type="entry name" value="Sig_transdc_resp-reg_C-effctor"/>
</dbReference>
<evidence type="ECO:0000313" key="6">
    <source>
        <dbReference type="EMBL" id="SEP18781.1"/>
    </source>
</evidence>
<sequence length="541" mass="59248">MSGADPDEPLRRAEEALQQSNWARARATFKEALKARESAQAYEGLSWAALAMDAGDEVLWARQNAYRLYRNQNDPVSAARMAMWAGKDHEDFRGELAVARGWRQRAHRLLRDHPMVPEHGWLALFDCWASLSHDEDPDHVGRCTRTALTVSEACDDPDLGILALAMEGLALMSDGRIDDGMQRLDEAAAAVLGGELRQPIWELPVLCWLIFACERARDFHRAAEWCEMMRDAAERLEHTASQGICRAHYATLLTCRGHWQEAESTLSEAAACFQVSWPPQTAETTIRLGDLRRRQGYLDEAEALMLPHEWHPLAMLGLAEVAVDRGHLEDAAERVATVLRHIPASNRLGRAAALELQVRIDAANRDHARAARATDELKAIASAAGTGPLQGAACFAAGVLSRASGDMQHALVCLEDAVAAYERTGTPFEAARARLELAEVLTALERPKRARAETASARRTLERLGARGRLEQPSTSKPPPLTPRQAEILRLVGQGMSDAEIASALGISTHTVHRHVANILLRLNAPTRAAAATQAATAGLI</sequence>
<dbReference type="PRINTS" id="PR00038">
    <property type="entry name" value="HTHLUXR"/>
</dbReference>
<dbReference type="PROSITE" id="PS50043">
    <property type="entry name" value="HTH_LUXR_2"/>
    <property type="match status" value="1"/>
</dbReference>
<dbReference type="STRING" id="406100.SAMN04488052_11535"/>
<keyword evidence="3" id="KW-0804">Transcription</keyword>
<accession>A0A1H8VTS1</accession>
<dbReference type="GO" id="GO:0003677">
    <property type="term" value="F:DNA binding"/>
    <property type="evidence" value="ECO:0007669"/>
    <property type="project" value="UniProtKB-KW"/>
</dbReference>
<reference evidence="6 7" key="1">
    <citation type="submission" date="2016-10" db="EMBL/GenBank/DDBJ databases">
        <authorList>
            <person name="de Groot N.N."/>
        </authorList>
    </citation>
    <scope>NUCLEOTIDE SEQUENCE [LARGE SCALE GENOMIC DNA]</scope>
    <source>
        <strain evidence="6 7">CGMCC 1.6291</strain>
    </source>
</reference>
<evidence type="ECO:0000256" key="1">
    <source>
        <dbReference type="ARBA" id="ARBA00023015"/>
    </source>
</evidence>
<name>A0A1H8VTS1_9GAMM</name>
<proteinExistence type="predicted"/>
<dbReference type="EMBL" id="FOEG01000015">
    <property type="protein sequence ID" value="SEP18781.1"/>
    <property type="molecule type" value="Genomic_DNA"/>
</dbReference>
<evidence type="ECO:0000313" key="7">
    <source>
        <dbReference type="Proteomes" id="UP000199657"/>
    </source>
</evidence>
<dbReference type="PANTHER" id="PTHR44688:SF16">
    <property type="entry name" value="DNA-BINDING TRANSCRIPTIONAL ACTIVATOR DEVR_DOSR"/>
    <property type="match status" value="1"/>
</dbReference>
<dbReference type="Proteomes" id="UP000199657">
    <property type="component" value="Unassembled WGS sequence"/>
</dbReference>
<dbReference type="OrthoDB" id="561214at2"/>
<dbReference type="RefSeq" id="WP_091646474.1">
    <property type="nucleotide sequence ID" value="NZ_FOEG01000015.1"/>
</dbReference>
<dbReference type="InterPro" id="IPR000792">
    <property type="entry name" value="Tscrpt_reg_LuxR_C"/>
</dbReference>
<feature type="region of interest" description="Disordered" evidence="4">
    <location>
        <begin position="451"/>
        <end position="484"/>
    </location>
</feature>
<dbReference type="InterPro" id="IPR036388">
    <property type="entry name" value="WH-like_DNA-bd_sf"/>
</dbReference>
<evidence type="ECO:0000256" key="4">
    <source>
        <dbReference type="SAM" id="MobiDB-lite"/>
    </source>
</evidence>
<dbReference type="Pfam" id="PF00196">
    <property type="entry name" value="GerE"/>
    <property type="match status" value="1"/>
</dbReference>
<evidence type="ECO:0000259" key="5">
    <source>
        <dbReference type="PROSITE" id="PS50043"/>
    </source>
</evidence>
<dbReference type="Gene3D" id="1.25.40.10">
    <property type="entry name" value="Tetratricopeptide repeat domain"/>
    <property type="match status" value="2"/>
</dbReference>
<organism evidence="6 7">
    <name type="scientific">Aquisalimonas asiatica</name>
    <dbReference type="NCBI Taxonomy" id="406100"/>
    <lineage>
        <taxon>Bacteria</taxon>
        <taxon>Pseudomonadati</taxon>
        <taxon>Pseudomonadota</taxon>
        <taxon>Gammaproteobacteria</taxon>
        <taxon>Chromatiales</taxon>
        <taxon>Ectothiorhodospiraceae</taxon>
        <taxon>Aquisalimonas</taxon>
    </lineage>
</organism>
<keyword evidence="7" id="KW-1185">Reference proteome</keyword>
<evidence type="ECO:0000256" key="2">
    <source>
        <dbReference type="ARBA" id="ARBA00023125"/>
    </source>
</evidence>